<feature type="repeat" description="WD" evidence="3">
    <location>
        <begin position="847"/>
        <end position="888"/>
    </location>
</feature>
<dbReference type="PRINTS" id="PR00320">
    <property type="entry name" value="GPROTEINBRPT"/>
</dbReference>
<proteinExistence type="predicted"/>
<accession>X6NSA3</accession>
<feature type="repeat" description="WD" evidence="3">
    <location>
        <begin position="641"/>
        <end position="682"/>
    </location>
</feature>
<dbReference type="PROSITE" id="PS50082">
    <property type="entry name" value="WD_REPEATS_2"/>
    <property type="match status" value="12"/>
</dbReference>
<dbReference type="EMBL" id="ASPP01006438">
    <property type="protein sequence ID" value="ETO28818.1"/>
    <property type="molecule type" value="Genomic_DNA"/>
</dbReference>
<feature type="repeat" description="WD" evidence="3">
    <location>
        <begin position="515"/>
        <end position="556"/>
    </location>
</feature>
<evidence type="ECO:0000313" key="5">
    <source>
        <dbReference type="Proteomes" id="UP000023152"/>
    </source>
</evidence>
<feature type="repeat" description="WD" evidence="3">
    <location>
        <begin position="683"/>
        <end position="724"/>
    </location>
</feature>
<dbReference type="InterPro" id="IPR020472">
    <property type="entry name" value="WD40_PAC1"/>
</dbReference>
<dbReference type="PANTHER" id="PTHR19879">
    <property type="entry name" value="TRANSCRIPTION INITIATION FACTOR TFIID"/>
    <property type="match status" value="1"/>
</dbReference>
<feature type="repeat" description="WD" evidence="3">
    <location>
        <begin position="557"/>
        <end position="598"/>
    </location>
</feature>
<dbReference type="InterPro" id="IPR019775">
    <property type="entry name" value="WD40_repeat_CS"/>
</dbReference>
<dbReference type="SMART" id="SM00320">
    <property type="entry name" value="WD40"/>
    <property type="match status" value="14"/>
</dbReference>
<feature type="repeat" description="WD" evidence="3">
    <location>
        <begin position="349"/>
        <end position="390"/>
    </location>
</feature>
<dbReference type="InterPro" id="IPR015943">
    <property type="entry name" value="WD40/YVTN_repeat-like_dom_sf"/>
</dbReference>
<dbReference type="AlphaFoldDB" id="X6NSA3"/>
<dbReference type="CDD" id="cd00200">
    <property type="entry name" value="WD40"/>
    <property type="match status" value="2"/>
</dbReference>
<reference evidence="4 5" key="1">
    <citation type="journal article" date="2013" name="Curr. Biol.">
        <title>The Genome of the Foraminiferan Reticulomyxa filosa.</title>
        <authorList>
            <person name="Glockner G."/>
            <person name="Hulsmann N."/>
            <person name="Schleicher M."/>
            <person name="Noegel A.A."/>
            <person name="Eichinger L."/>
            <person name="Gallinger C."/>
            <person name="Pawlowski J."/>
            <person name="Sierra R."/>
            <person name="Euteneuer U."/>
            <person name="Pillet L."/>
            <person name="Moustafa A."/>
            <person name="Platzer M."/>
            <person name="Groth M."/>
            <person name="Szafranski K."/>
            <person name="Schliwa M."/>
        </authorList>
    </citation>
    <scope>NUCLEOTIDE SEQUENCE [LARGE SCALE GENOMIC DNA]</scope>
</reference>
<dbReference type="PROSITE" id="PS50294">
    <property type="entry name" value="WD_REPEATS_REGION"/>
    <property type="match status" value="10"/>
</dbReference>
<dbReference type="InterPro" id="IPR036322">
    <property type="entry name" value="WD40_repeat_dom_sf"/>
</dbReference>
<dbReference type="InterPro" id="IPR001680">
    <property type="entry name" value="WD40_rpt"/>
</dbReference>
<feature type="repeat" description="WD" evidence="3">
    <location>
        <begin position="805"/>
        <end position="846"/>
    </location>
</feature>
<feature type="repeat" description="WD" evidence="3">
    <location>
        <begin position="725"/>
        <end position="766"/>
    </location>
</feature>
<comment type="caution">
    <text evidence="4">The sequence shown here is derived from an EMBL/GenBank/DDBJ whole genome shotgun (WGS) entry which is preliminary data.</text>
</comment>
<keyword evidence="2" id="KW-0677">Repeat</keyword>
<protein>
    <submittedName>
        <fullName evidence="4">WD-40 repeat-containing protein</fullName>
    </submittedName>
</protein>
<gene>
    <name evidence="4" type="ORF">RFI_08307</name>
</gene>
<name>X6NSA3_RETFI</name>
<organism evidence="4 5">
    <name type="scientific">Reticulomyxa filosa</name>
    <dbReference type="NCBI Taxonomy" id="46433"/>
    <lineage>
        <taxon>Eukaryota</taxon>
        <taxon>Sar</taxon>
        <taxon>Rhizaria</taxon>
        <taxon>Retaria</taxon>
        <taxon>Foraminifera</taxon>
        <taxon>Monothalamids</taxon>
        <taxon>Reticulomyxidae</taxon>
        <taxon>Reticulomyxa</taxon>
    </lineage>
</organism>
<dbReference type="InterPro" id="IPR001646">
    <property type="entry name" value="5peptide_repeat"/>
</dbReference>
<evidence type="ECO:0000256" key="2">
    <source>
        <dbReference type="ARBA" id="ARBA00022737"/>
    </source>
</evidence>
<sequence>MVEEPFLLRLILTVLPELMKRHPKGANISRTQVYEAFNEQWINLHAHTLSNKLSDLRIQVNVNKMKIALQKYCEELGFEMFLQASQVATERTLDASREIDSFFKKVDPVMDTKSEKFGNFFDEFSKFISRTINDDVHETKTEDSFAEFSRLHVWDKYFQGDSLAKCILRRLGKNQYSFLHKSFQEYFAAHAIIYDILSWRPTHFGLNNNEFQRQFQEKAHTFKINSKLLNEDMEVIYFIVEKIRDQDEKFVNLKSRLLRIIESSKTNQQVQIGASNAATILNAARANLHDQNWDNIQIPHAILDMAFLEGTTLVNANLNNVSFSQAFLRNTNFKNAKLKGVNFGEYPYLEGHSDAITSIHYSPDGRTVVSGSTDKTIRIWDLESRKEIQKINHTAAIHQVQYSPDGKHILSCSIDATVRIWDTTSGELFRHFQLEDTVLHAQYSFSGHMIVACSKIGNIQFWDVNSGRALAGFNRIEIGIQSVQFSPDDSMILGCLKDSTIRLWNINSKKEVQVFKGHSDLIKTVQYSHDKRTILSCSTDKTIRIWDVESGNEIQKFVGHLFAVDMAQFSPDDRTIVSCSKDRTIRIWNVESGRESNSLEGHLGNVTGVLYSSDGSTILSCSVDKTIRRWDAVTKQKLIKLDGHKGAIKNIRFSPDGLTIASGSADKTIRIWDTMTGRELKKLENHTATICDLHYLPGGHTLVSCSVDGTIRICDVSSEREIKKFEGHSNIIMGLHYSPDGGNIVSAGFDNTVRIWDVRLEKEISKITAISPLSVQYSPDGRTILIGVTDIRVYDLVTCAFTKKFKGHEDLVYSIHFSPDRQHFSSCSFDKTIRIWNFESGKQIHCMKGHSDIVNEIQYSPDGTILASCSNDKTIRIWDVKAGKRITTLRGHSGPVCGISFSPDGCSIVSSSSDRTIRLWVVDSGLDEQRSDVGNTKTVKENLKPSSSYLWRTGQVRRKWQVGVDGCGLTTVGSTWEGVSGLEHWQKLLVKQRGGKF</sequence>
<keyword evidence="5" id="KW-1185">Reference proteome</keyword>
<dbReference type="PANTHER" id="PTHR19879:SF9">
    <property type="entry name" value="TRANSCRIPTION INITIATION FACTOR TFIID SUBUNIT 5"/>
    <property type="match status" value="1"/>
</dbReference>
<dbReference type="SUPFAM" id="SSF141571">
    <property type="entry name" value="Pentapeptide repeat-like"/>
    <property type="match status" value="1"/>
</dbReference>
<dbReference type="Pfam" id="PF00805">
    <property type="entry name" value="Pentapeptide"/>
    <property type="match status" value="1"/>
</dbReference>
<dbReference type="Gene3D" id="2.130.10.10">
    <property type="entry name" value="YVTN repeat-like/Quinoprotein amine dehydrogenase"/>
    <property type="match status" value="6"/>
</dbReference>
<evidence type="ECO:0000256" key="3">
    <source>
        <dbReference type="PROSITE-ProRule" id="PRU00221"/>
    </source>
</evidence>
<feature type="repeat" description="WD" evidence="3">
    <location>
        <begin position="390"/>
        <end position="431"/>
    </location>
</feature>
<feature type="repeat" description="WD" evidence="3">
    <location>
        <begin position="480"/>
        <end position="514"/>
    </location>
</feature>
<keyword evidence="1 3" id="KW-0853">WD repeat</keyword>
<dbReference type="SUPFAM" id="SSF50978">
    <property type="entry name" value="WD40 repeat-like"/>
    <property type="match status" value="2"/>
</dbReference>
<evidence type="ECO:0000256" key="1">
    <source>
        <dbReference type="ARBA" id="ARBA00022574"/>
    </source>
</evidence>
<dbReference type="SUPFAM" id="SSF69322">
    <property type="entry name" value="Tricorn protease domain 2"/>
    <property type="match status" value="1"/>
</dbReference>
<dbReference type="Pfam" id="PF00400">
    <property type="entry name" value="WD40"/>
    <property type="match status" value="12"/>
</dbReference>
<dbReference type="Proteomes" id="UP000023152">
    <property type="component" value="Unassembled WGS sequence"/>
</dbReference>
<feature type="repeat" description="WD" evidence="3">
    <location>
        <begin position="599"/>
        <end position="640"/>
    </location>
</feature>
<dbReference type="Gene3D" id="2.160.20.80">
    <property type="entry name" value="E3 ubiquitin-protein ligase SopA"/>
    <property type="match status" value="1"/>
</dbReference>
<dbReference type="PROSITE" id="PS00678">
    <property type="entry name" value="WD_REPEATS_1"/>
    <property type="match status" value="8"/>
</dbReference>
<evidence type="ECO:0000313" key="4">
    <source>
        <dbReference type="EMBL" id="ETO28818.1"/>
    </source>
</evidence>
<feature type="repeat" description="WD" evidence="3">
    <location>
        <begin position="889"/>
        <end position="930"/>
    </location>
</feature>